<dbReference type="SUPFAM" id="SSF159888">
    <property type="entry name" value="YdhG-like"/>
    <property type="match status" value="1"/>
</dbReference>
<protein>
    <submittedName>
        <fullName evidence="1">Uncharacterized protein</fullName>
    </submittedName>
</protein>
<evidence type="ECO:0000313" key="1">
    <source>
        <dbReference type="EMBL" id="CUJ84889.1"/>
    </source>
</evidence>
<reference evidence="2" key="1">
    <citation type="submission" date="2015-09" db="EMBL/GenBank/DDBJ databases">
        <authorList>
            <person name="Rodrigo-Torres Lidia"/>
            <person name="Arahal R.David."/>
        </authorList>
    </citation>
    <scope>NUCLEOTIDE SEQUENCE [LARGE SCALE GENOMIC DNA]</scope>
    <source>
        <strain evidence="2">CECT 7735</strain>
    </source>
</reference>
<name>A0A0P1I1K9_9RHOB</name>
<dbReference type="EMBL" id="CYTW01000001">
    <property type="protein sequence ID" value="CUJ84889.1"/>
    <property type="molecule type" value="Genomic_DNA"/>
</dbReference>
<accession>A0A0P1I1K9</accession>
<dbReference type="AlphaFoldDB" id="A0A0P1I1K9"/>
<gene>
    <name evidence="1" type="ORF">PH7735_00423</name>
</gene>
<dbReference type="STRING" id="1715693.PH7735_00423"/>
<dbReference type="RefSeq" id="WP_058309669.1">
    <property type="nucleotide sequence ID" value="NZ_CYTW01000001.1"/>
</dbReference>
<organism evidence="1 2">
    <name type="scientific">Shimia thalassica</name>
    <dbReference type="NCBI Taxonomy" id="1715693"/>
    <lineage>
        <taxon>Bacteria</taxon>
        <taxon>Pseudomonadati</taxon>
        <taxon>Pseudomonadota</taxon>
        <taxon>Alphaproteobacteria</taxon>
        <taxon>Rhodobacterales</taxon>
        <taxon>Roseobacteraceae</taxon>
    </lineage>
</organism>
<sequence>MPTPFADPDVKAAFDRFPDPERVGFMALREMIFETAIETPEAGTIEETLKWGQPSYLTPVTKSGSTVRLGVPKTGGLAMYTHCQTTLISDFKTLFPEDFTFDGNRGVVFESGRTTFDDRLRLLIKSALTYHLK</sequence>
<keyword evidence="2" id="KW-1185">Reference proteome</keyword>
<dbReference type="GeneID" id="83879509"/>
<evidence type="ECO:0000313" key="2">
    <source>
        <dbReference type="Proteomes" id="UP000051870"/>
    </source>
</evidence>
<proteinExistence type="predicted"/>
<dbReference type="Proteomes" id="UP000051870">
    <property type="component" value="Unassembled WGS sequence"/>
</dbReference>